<keyword evidence="12" id="KW-0067">ATP-binding</keyword>
<evidence type="ECO:0000256" key="1">
    <source>
        <dbReference type="ARBA" id="ARBA00000082"/>
    </source>
</evidence>
<dbReference type="Pfam" id="PF00406">
    <property type="entry name" value="ADK"/>
    <property type="match status" value="2"/>
</dbReference>
<dbReference type="EC" id="2.7.4.6" evidence="7"/>
<evidence type="ECO:0000256" key="3">
    <source>
        <dbReference type="ARBA" id="ARBA00000937"/>
    </source>
</evidence>
<dbReference type="GO" id="GO:0004550">
    <property type="term" value="F:nucleoside diphosphate kinase activity"/>
    <property type="evidence" value="ECO:0007669"/>
    <property type="project" value="UniProtKB-EC"/>
</dbReference>
<evidence type="ECO:0000256" key="8">
    <source>
        <dbReference type="ARBA" id="ARBA00022490"/>
    </source>
</evidence>
<dbReference type="GO" id="GO:0034451">
    <property type="term" value="C:centriolar satellite"/>
    <property type="evidence" value="ECO:0007669"/>
    <property type="project" value="Ensembl"/>
</dbReference>
<comment type="catalytic activity">
    <reaction evidence="2">
        <text>AMP + ATP = 2 ADP</text>
        <dbReference type="Rhea" id="RHEA:12973"/>
        <dbReference type="ChEBI" id="CHEBI:30616"/>
        <dbReference type="ChEBI" id="CHEBI:456215"/>
        <dbReference type="ChEBI" id="CHEBI:456216"/>
        <dbReference type="EC" id="2.7.4.3"/>
    </reaction>
</comment>
<dbReference type="Gene3D" id="3.40.50.300">
    <property type="entry name" value="P-loop containing nucleotide triphosphate hydrolases"/>
    <property type="match status" value="2"/>
</dbReference>
<keyword evidence="9 17" id="KW-0808">Transferase</keyword>
<keyword evidence="19" id="KW-1185">Reference proteome</keyword>
<dbReference type="PRINTS" id="PR00094">
    <property type="entry name" value="ADENYLTKNASE"/>
</dbReference>
<protein>
    <recommendedName>
        <fullName evidence="15">Adenylate kinase isoenzyme 5</fullName>
        <ecNumber evidence="6">2.7.4.3</ecNumber>
        <ecNumber evidence="7">2.7.4.6</ecNumber>
    </recommendedName>
    <alternativeName>
        <fullName evidence="16">ATP-AMP transphosphorylase 5</fullName>
    </alternativeName>
</protein>
<evidence type="ECO:0000256" key="5">
    <source>
        <dbReference type="ARBA" id="ARBA00007220"/>
    </source>
</evidence>
<name>A0A8C6R6A1_NANGA</name>
<dbReference type="GeneTree" id="ENSGT00940000155917"/>
<dbReference type="PROSITE" id="PS00113">
    <property type="entry name" value="ADENYLATE_KINASE"/>
    <property type="match status" value="2"/>
</dbReference>
<sequence length="565" mass="63595">MNTNDAKEYLARRDIPQLFESLLNGLMCSKPEDPIEFLESCLQKVKELGGCDKVKWDTFVSQEKKTLPPLNGGQSRRSFLRNVMPENSNFPYRRYDRLPPIHQFSIESDTDLSETAELIEEYEVFDPTRPRPKIILVIGGPGSGKGTQSLKIAERYGFQCISVGELLRKKIHSASSNRKWSLIAKIITNGELAPQETTITEIKQKLMQMPDEEGVVIDGFPRDVAQALSFEDQICTPDLVLFLACANQRLKERLLKRAQQQGRPDDNLKATQRRLMNFKQNAAPLVKYFQEKGLIVTFDADRDEDAVFYDISVAVDNKLFPNKEAAADSSDLDPSMMFDAGEVLDTGSDFEDQGFTELLLASNLNYSYFKGLLEDLRKYKIIFMMGGPGSGKGTQCEKLAEKYGFTHLSTGELLRQELASESERSKLIRDIMERGDLVPSGIVLELLKEAMVASLGNTKGFLIDGYPREVKQGEEFGRRIGDPHLVICMDCSADTMTSRLLQRSQSSQRGEDTGRTIAKRLEAYHRASIPVVAYYETKTQLWKVNAEGAPDQVFLRLCTAIDSVL</sequence>
<dbReference type="SUPFAM" id="SSF52540">
    <property type="entry name" value="P-loop containing nucleoside triphosphate hydrolases"/>
    <property type="match status" value="2"/>
</dbReference>
<dbReference type="EC" id="2.7.4.3" evidence="6"/>
<accession>A0A8C6R6A1</accession>
<evidence type="ECO:0000256" key="4">
    <source>
        <dbReference type="ARBA" id="ARBA00004496"/>
    </source>
</evidence>
<dbReference type="Ensembl" id="ENSNGAT00000019155.1">
    <property type="protein sequence ID" value="ENSNGAP00000013575.1"/>
    <property type="gene ID" value="ENSNGAG00000015110.1"/>
</dbReference>
<evidence type="ECO:0000256" key="9">
    <source>
        <dbReference type="ARBA" id="ARBA00022679"/>
    </source>
</evidence>
<evidence type="ECO:0000256" key="6">
    <source>
        <dbReference type="ARBA" id="ARBA00012955"/>
    </source>
</evidence>
<dbReference type="FunFam" id="3.40.50.300:FF:000583">
    <property type="entry name" value="Adenylate kinase isoenzyme 5"/>
    <property type="match status" value="1"/>
</dbReference>
<evidence type="ECO:0000313" key="18">
    <source>
        <dbReference type="Ensembl" id="ENSNGAP00000013575.1"/>
    </source>
</evidence>
<evidence type="ECO:0000256" key="17">
    <source>
        <dbReference type="RuleBase" id="RU003330"/>
    </source>
</evidence>
<dbReference type="GO" id="GO:0004017">
    <property type="term" value="F:AMP kinase activity"/>
    <property type="evidence" value="ECO:0007669"/>
    <property type="project" value="UniProtKB-EC"/>
</dbReference>
<proteinExistence type="inferred from homology"/>
<comment type="catalytic activity">
    <reaction evidence="1">
        <text>a 2'-deoxyribonucleoside 5'-diphosphate + ATP = a 2'-deoxyribonucleoside 5'-triphosphate + ADP</text>
        <dbReference type="Rhea" id="RHEA:44640"/>
        <dbReference type="ChEBI" id="CHEBI:30616"/>
        <dbReference type="ChEBI" id="CHEBI:61560"/>
        <dbReference type="ChEBI" id="CHEBI:73316"/>
        <dbReference type="ChEBI" id="CHEBI:456216"/>
        <dbReference type="EC" id="2.7.4.6"/>
    </reaction>
</comment>
<dbReference type="GO" id="GO:0005524">
    <property type="term" value="F:ATP binding"/>
    <property type="evidence" value="ECO:0007669"/>
    <property type="project" value="UniProtKB-KW"/>
</dbReference>
<evidence type="ECO:0000256" key="10">
    <source>
        <dbReference type="ARBA" id="ARBA00022741"/>
    </source>
</evidence>
<reference evidence="18" key="2">
    <citation type="submission" date="2025-09" db="UniProtKB">
        <authorList>
            <consortium name="Ensembl"/>
        </authorList>
    </citation>
    <scope>IDENTIFICATION</scope>
</reference>
<dbReference type="AlphaFoldDB" id="A0A8C6R6A1"/>
<dbReference type="Proteomes" id="UP000694381">
    <property type="component" value="Unassembled WGS sequence"/>
</dbReference>
<comment type="catalytic activity">
    <reaction evidence="3">
        <text>a ribonucleoside 5'-diphosphate + ATP = a ribonucleoside 5'-triphosphate + ADP</text>
        <dbReference type="Rhea" id="RHEA:18113"/>
        <dbReference type="ChEBI" id="CHEBI:30616"/>
        <dbReference type="ChEBI" id="CHEBI:57930"/>
        <dbReference type="ChEBI" id="CHEBI:61557"/>
        <dbReference type="ChEBI" id="CHEBI:456216"/>
        <dbReference type="EC" id="2.7.4.6"/>
    </reaction>
</comment>
<evidence type="ECO:0000256" key="14">
    <source>
        <dbReference type="ARBA" id="ARBA00063774"/>
    </source>
</evidence>
<comment type="subunit">
    <text evidence="14">Monomer. Interacts with YWHAZ.</text>
</comment>
<comment type="function">
    <text evidence="13">Nucleoside monophosphate (NMP) kinase that catalyzes the reversible transfer of the terminal phosphate group between nucleoside triphosphates and monophosphates. Active on AMP and dAMP with ATP as a donor. When GTP is used as phosphate donor, the enzyme phosphorylates AMP, CMP, and to a small extent dCMP. Also displays broad nucleoside diphosphate kinase activity.</text>
</comment>
<dbReference type="PANTHER" id="PTHR23359">
    <property type="entry name" value="NUCLEOTIDE KINASE"/>
    <property type="match status" value="1"/>
</dbReference>
<dbReference type="CDD" id="cd22978">
    <property type="entry name" value="DD_AK5"/>
    <property type="match status" value="1"/>
</dbReference>
<evidence type="ECO:0000256" key="12">
    <source>
        <dbReference type="ARBA" id="ARBA00022840"/>
    </source>
</evidence>
<dbReference type="InterPro" id="IPR006267">
    <property type="entry name" value="AK1/5"/>
</dbReference>
<dbReference type="HAMAP" id="MF_00235">
    <property type="entry name" value="Adenylate_kinase_Adk"/>
    <property type="match status" value="2"/>
</dbReference>
<keyword evidence="10" id="KW-0547">Nucleotide-binding</keyword>
<dbReference type="InterPro" id="IPR000850">
    <property type="entry name" value="Adenylat/UMP-CMP_kin"/>
</dbReference>
<dbReference type="GO" id="GO:0046034">
    <property type="term" value="P:ATP metabolic process"/>
    <property type="evidence" value="ECO:0007669"/>
    <property type="project" value="InterPro"/>
</dbReference>
<gene>
    <name evidence="18" type="primary">Ak5</name>
</gene>
<comment type="similarity">
    <text evidence="5 17">Belongs to the adenylate kinase family.</text>
</comment>
<dbReference type="NCBIfam" id="TIGR01360">
    <property type="entry name" value="aden_kin_iso1"/>
    <property type="match status" value="1"/>
</dbReference>
<evidence type="ECO:0000256" key="13">
    <source>
        <dbReference type="ARBA" id="ARBA00053658"/>
    </source>
</evidence>
<evidence type="ECO:0000256" key="2">
    <source>
        <dbReference type="ARBA" id="ARBA00000582"/>
    </source>
</evidence>
<dbReference type="InterPro" id="IPR033690">
    <property type="entry name" value="Adenylat_kinase_CS"/>
</dbReference>
<organism evidence="18 19">
    <name type="scientific">Nannospalax galili</name>
    <name type="common">Northern Israeli blind subterranean mole rat</name>
    <name type="synonym">Spalax galili</name>
    <dbReference type="NCBI Taxonomy" id="1026970"/>
    <lineage>
        <taxon>Eukaryota</taxon>
        <taxon>Metazoa</taxon>
        <taxon>Chordata</taxon>
        <taxon>Craniata</taxon>
        <taxon>Vertebrata</taxon>
        <taxon>Euteleostomi</taxon>
        <taxon>Mammalia</taxon>
        <taxon>Eutheria</taxon>
        <taxon>Euarchontoglires</taxon>
        <taxon>Glires</taxon>
        <taxon>Rodentia</taxon>
        <taxon>Myomorpha</taxon>
        <taxon>Muroidea</taxon>
        <taxon>Spalacidae</taxon>
        <taxon>Spalacinae</taxon>
        <taxon>Nannospalax</taxon>
    </lineage>
</organism>
<evidence type="ECO:0000313" key="19">
    <source>
        <dbReference type="Proteomes" id="UP000694381"/>
    </source>
</evidence>
<reference evidence="18" key="1">
    <citation type="submission" date="2025-08" db="UniProtKB">
        <authorList>
            <consortium name="Ensembl"/>
        </authorList>
    </citation>
    <scope>IDENTIFICATION</scope>
</reference>
<dbReference type="CDD" id="cd01428">
    <property type="entry name" value="ADK"/>
    <property type="match status" value="2"/>
</dbReference>
<comment type="subcellular location">
    <subcellularLocation>
        <location evidence="4">Cytoplasm</location>
    </subcellularLocation>
</comment>
<dbReference type="InterPro" id="IPR027417">
    <property type="entry name" value="P-loop_NTPase"/>
</dbReference>
<keyword evidence="11 17" id="KW-0418">Kinase</keyword>
<evidence type="ECO:0000256" key="7">
    <source>
        <dbReference type="ARBA" id="ARBA00012966"/>
    </source>
</evidence>
<evidence type="ECO:0000256" key="16">
    <source>
        <dbReference type="ARBA" id="ARBA00083254"/>
    </source>
</evidence>
<evidence type="ECO:0000256" key="15">
    <source>
        <dbReference type="ARBA" id="ARBA00071573"/>
    </source>
</evidence>
<dbReference type="GO" id="GO:0005829">
    <property type="term" value="C:cytosol"/>
    <property type="evidence" value="ECO:0007669"/>
    <property type="project" value="Ensembl"/>
</dbReference>
<dbReference type="SUPFAM" id="SSF47391">
    <property type="entry name" value="Dimerization-anchoring domain of cAMP-dependent PK regulatory subunit"/>
    <property type="match status" value="1"/>
</dbReference>
<keyword evidence="8" id="KW-0963">Cytoplasm</keyword>
<evidence type="ECO:0000256" key="11">
    <source>
        <dbReference type="ARBA" id="ARBA00022777"/>
    </source>
</evidence>